<dbReference type="PANTHER" id="PTHR32278:SF111">
    <property type="entry name" value="F-BOX PROTEIN PP2-B12-RELATED"/>
    <property type="match status" value="1"/>
</dbReference>
<name>A0AAV1EE64_OLDCO</name>
<dbReference type="PROSITE" id="PS50181">
    <property type="entry name" value="FBOX"/>
    <property type="match status" value="1"/>
</dbReference>
<evidence type="ECO:0000313" key="4">
    <source>
        <dbReference type="Proteomes" id="UP001161247"/>
    </source>
</evidence>
<evidence type="ECO:0000256" key="1">
    <source>
        <dbReference type="SAM" id="MobiDB-lite"/>
    </source>
</evidence>
<evidence type="ECO:0000313" key="3">
    <source>
        <dbReference type="EMBL" id="CAI9117842.1"/>
    </source>
</evidence>
<reference evidence="3" key="1">
    <citation type="submission" date="2023-03" db="EMBL/GenBank/DDBJ databases">
        <authorList>
            <person name="Julca I."/>
        </authorList>
    </citation>
    <scope>NUCLEOTIDE SEQUENCE</scope>
</reference>
<protein>
    <submittedName>
        <fullName evidence="3">OLC1v1019327C1</fullName>
    </submittedName>
</protein>
<sequence>MNQEREEKTDEILEENNGGIGSAFSSLPEGCISNIISLTTPKDACRASTVSRVFKSASESDTVWERFLPYDYKQIISKPVGPPLSYATKKDLFFNLCHSPMIINDANCFWLSKSSGKKCYMICARELEIAWKDDPRFWRWKSIPESRLAEYSYGLDVVAKAYVRFSEDIKSSLDRDDPQDCYVYLTQASQRRRDRQWSTRQMYNKPGRDPQPRADGWMEILLGEFFNDKGEGDVEMKLLETEILTSKLGLIVEGIELRSKEE</sequence>
<dbReference type="Proteomes" id="UP001161247">
    <property type="component" value="Chromosome 9"/>
</dbReference>
<accession>A0AAV1EE64</accession>
<dbReference type="InterPro" id="IPR001810">
    <property type="entry name" value="F-box_dom"/>
</dbReference>
<organism evidence="3 4">
    <name type="scientific">Oldenlandia corymbosa var. corymbosa</name>
    <dbReference type="NCBI Taxonomy" id="529605"/>
    <lineage>
        <taxon>Eukaryota</taxon>
        <taxon>Viridiplantae</taxon>
        <taxon>Streptophyta</taxon>
        <taxon>Embryophyta</taxon>
        <taxon>Tracheophyta</taxon>
        <taxon>Spermatophyta</taxon>
        <taxon>Magnoliopsida</taxon>
        <taxon>eudicotyledons</taxon>
        <taxon>Gunneridae</taxon>
        <taxon>Pentapetalae</taxon>
        <taxon>asterids</taxon>
        <taxon>lamiids</taxon>
        <taxon>Gentianales</taxon>
        <taxon>Rubiaceae</taxon>
        <taxon>Rubioideae</taxon>
        <taxon>Spermacoceae</taxon>
        <taxon>Hedyotis-Oldenlandia complex</taxon>
        <taxon>Oldenlandia</taxon>
    </lineage>
</organism>
<dbReference type="Pfam" id="PF14299">
    <property type="entry name" value="PP2"/>
    <property type="match status" value="1"/>
</dbReference>
<dbReference type="Pfam" id="PF12937">
    <property type="entry name" value="F-box-like"/>
    <property type="match status" value="1"/>
</dbReference>
<feature type="domain" description="F-box" evidence="2">
    <location>
        <begin position="21"/>
        <end position="67"/>
    </location>
</feature>
<dbReference type="SUPFAM" id="SSF81383">
    <property type="entry name" value="F-box domain"/>
    <property type="match status" value="1"/>
</dbReference>
<dbReference type="Gene3D" id="1.20.1280.50">
    <property type="match status" value="1"/>
</dbReference>
<dbReference type="InterPro" id="IPR025886">
    <property type="entry name" value="PP2-like"/>
</dbReference>
<evidence type="ECO:0000259" key="2">
    <source>
        <dbReference type="PROSITE" id="PS50181"/>
    </source>
</evidence>
<dbReference type="InterPro" id="IPR036047">
    <property type="entry name" value="F-box-like_dom_sf"/>
</dbReference>
<dbReference type="CDD" id="cd22162">
    <property type="entry name" value="F-box_AtSKIP3-like"/>
    <property type="match status" value="1"/>
</dbReference>
<dbReference type="EMBL" id="OX459126">
    <property type="protein sequence ID" value="CAI9117842.1"/>
    <property type="molecule type" value="Genomic_DNA"/>
</dbReference>
<keyword evidence="4" id="KW-1185">Reference proteome</keyword>
<proteinExistence type="predicted"/>
<feature type="compositionally biased region" description="Basic and acidic residues" evidence="1">
    <location>
        <begin position="1"/>
        <end position="11"/>
    </location>
</feature>
<dbReference type="PANTHER" id="PTHR32278">
    <property type="entry name" value="F-BOX DOMAIN-CONTAINING PROTEIN"/>
    <property type="match status" value="1"/>
</dbReference>
<dbReference type="AlphaFoldDB" id="A0AAV1EE64"/>
<gene>
    <name evidence="3" type="ORF">OLC1_LOCUS23841</name>
</gene>
<dbReference type="SMART" id="SM00256">
    <property type="entry name" value="FBOX"/>
    <property type="match status" value="1"/>
</dbReference>
<feature type="region of interest" description="Disordered" evidence="1">
    <location>
        <begin position="1"/>
        <end position="21"/>
    </location>
</feature>